<feature type="binding site" evidence="15">
    <location>
        <position position="161"/>
    </location>
    <ligand>
        <name>Zn(2+)</name>
        <dbReference type="ChEBI" id="CHEBI:29105"/>
        <label>1</label>
    </ligand>
</feature>
<dbReference type="GO" id="GO:0050897">
    <property type="term" value="F:cobalt ion binding"/>
    <property type="evidence" value="ECO:0007669"/>
    <property type="project" value="UniProtKB-UniRule"/>
</dbReference>
<dbReference type="SUPFAM" id="SSF53187">
    <property type="entry name" value="Zn-dependent exopeptidases"/>
    <property type="match status" value="1"/>
</dbReference>
<keyword evidence="9 15" id="KW-0862">Zinc</keyword>
<keyword evidence="12 15" id="KW-0170">Cobalt</keyword>
<evidence type="ECO:0000256" key="9">
    <source>
        <dbReference type="ARBA" id="ARBA00022833"/>
    </source>
</evidence>
<comment type="subunit">
    <text evidence="3 15">Homodimer.</text>
</comment>
<dbReference type="InterPro" id="IPR011650">
    <property type="entry name" value="Peptidase_M20_dimer"/>
</dbReference>
<evidence type="ECO:0000256" key="10">
    <source>
        <dbReference type="ARBA" id="ARBA00022915"/>
    </source>
</evidence>
<comment type="catalytic activity">
    <reaction evidence="14 15">
        <text>N-succinyl-(2S,6S)-2,6-diaminopimelate + H2O = (2S,6S)-2,6-diaminopimelate + succinate</text>
        <dbReference type="Rhea" id="RHEA:22608"/>
        <dbReference type="ChEBI" id="CHEBI:15377"/>
        <dbReference type="ChEBI" id="CHEBI:30031"/>
        <dbReference type="ChEBI" id="CHEBI:57609"/>
        <dbReference type="ChEBI" id="CHEBI:58087"/>
        <dbReference type="EC" id="3.5.1.18"/>
    </reaction>
</comment>
<dbReference type="SUPFAM" id="SSF55031">
    <property type="entry name" value="Bacterial exopeptidase dimerisation domain"/>
    <property type="match status" value="1"/>
</dbReference>
<dbReference type="InterPro" id="IPR002933">
    <property type="entry name" value="Peptidase_M20"/>
</dbReference>
<evidence type="ECO:0000256" key="11">
    <source>
        <dbReference type="ARBA" id="ARBA00023154"/>
    </source>
</evidence>
<evidence type="ECO:0000256" key="1">
    <source>
        <dbReference type="ARBA" id="ARBA00005130"/>
    </source>
</evidence>
<dbReference type="GO" id="GO:0009089">
    <property type="term" value="P:lysine biosynthetic process via diaminopimelate"/>
    <property type="evidence" value="ECO:0007669"/>
    <property type="project" value="UniProtKB-UniRule"/>
</dbReference>
<sequence>MSVLALTCDLIARPSITTDDAGCQQLIAQRLAAAGFACEHLRFGDVDNLWATHGNHGPTLVLLGHTDVVPPGPREAWSSDPFVPDIRDGVLYGRGAADMKGSVAAFVVALERFVEAHPGHRGRVALLLTSDEEGDAVDGVRRVADLFRERDERIDWCVTGEPSSKAVLGDLLRVGRRGTLSATLAVRGIQGHVAYPEKARNPIHQAMPALAELAARQWDEGFETFPPTSLQVSNIHAGTGANNVIPGELQVLFNLRYNPHWRAEQLERECEKILQAHGLEYSVHWHRGGEPFHTPEGPLRAAAREVLTQFAGAAPEESTGGGTSDARFIAPLGAQCIEIGPVNASIHKVDEHVRVADLEALPDLYLQLLERLLG</sequence>
<reference evidence="17 18" key="1">
    <citation type="submission" date="2021-03" db="EMBL/GenBank/DDBJ databases">
        <title>Lysobacter sp. nov. isolated from soil of gangwondo yeongwol, south Korea.</title>
        <authorList>
            <person name="Kim K.R."/>
            <person name="Kim K.H."/>
            <person name="Jeon C.O."/>
        </authorList>
    </citation>
    <scope>NUCLEOTIDE SEQUENCE [LARGE SCALE GENOMIC DNA]</scope>
    <source>
        <strain evidence="17 18">R19</strain>
    </source>
</reference>
<keyword evidence="18" id="KW-1185">Reference proteome</keyword>
<dbReference type="InterPro" id="IPR001261">
    <property type="entry name" value="ArgE/DapE_CS"/>
</dbReference>
<feature type="binding site" evidence="15">
    <location>
        <position position="98"/>
    </location>
    <ligand>
        <name>Zn(2+)</name>
        <dbReference type="ChEBI" id="CHEBI:29105"/>
        <label>2</label>
    </ligand>
</feature>
<evidence type="ECO:0000259" key="16">
    <source>
        <dbReference type="Pfam" id="PF07687"/>
    </source>
</evidence>
<dbReference type="GO" id="GO:0008270">
    <property type="term" value="F:zinc ion binding"/>
    <property type="evidence" value="ECO:0007669"/>
    <property type="project" value="UniProtKB-UniRule"/>
</dbReference>
<keyword evidence="7 15" id="KW-0479">Metal-binding</keyword>
<dbReference type="GO" id="GO:0006526">
    <property type="term" value="P:L-arginine biosynthetic process"/>
    <property type="evidence" value="ECO:0007669"/>
    <property type="project" value="TreeGrafter"/>
</dbReference>
<evidence type="ECO:0000256" key="6">
    <source>
        <dbReference type="ARBA" id="ARBA00022605"/>
    </source>
</evidence>
<dbReference type="InterPro" id="IPR005941">
    <property type="entry name" value="DapE_proteobac"/>
</dbReference>
<dbReference type="GO" id="GO:0009014">
    <property type="term" value="F:succinyl-diaminopimelate desuccinylase activity"/>
    <property type="evidence" value="ECO:0007669"/>
    <property type="project" value="UniProtKB-UniRule"/>
</dbReference>
<dbReference type="NCBIfam" id="NF009557">
    <property type="entry name" value="PRK13009.1"/>
    <property type="match status" value="1"/>
</dbReference>
<keyword evidence="11 15" id="KW-0457">Lysine biosynthesis</keyword>
<feature type="binding site" evidence="15">
    <location>
        <position position="98"/>
    </location>
    <ligand>
        <name>Zn(2+)</name>
        <dbReference type="ChEBI" id="CHEBI:29105"/>
        <label>1</label>
    </ligand>
</feature>
<dbReference type="Gene3D" id="3.40.630.10">
    <property type="entry name" value="Zn peptidases"/>
    <property type="match status" value="2"/>
</dbReference>
<dbReference type="RefSeq" id="WP_200611938.1">
    <property type="nucleotide sequence ID" value="NZ_CP071518.1"/>
</dbReference>
<dbReference type="Pfam" id="PF07687">
    <property type="entry name" value="M20_dimer"/>
    <property type="match status" value="1"/>
</dbReference>
<comment type="similarity">
    <text evidence="2 15">Belongs to the peptidase M20A family. DapE subfamily.</text>
</comment>
<proteinExistence type="inferred from homology"/>
<dbReference type="PANTHER" id="PTHR43808">
    <property type="entry name" value="ACETYLORNITHINE DEACETYLASE"/>
    <property type="match status" value="1"/>
</dbReference>
<feature type="binding site" evidence="15">
    <location>
        <position position="133"/>
    </location>
    <ligand>
        <name>Zn(2+)</name>
        <dbReference type="ChEBI" id="CHEBI:29105"/>
        <label>2</label>
    </ligand>
</feature>
<comment type="function">
    <text evidence="15">Catalyzes the hydrolysis of N-succinyl-L,L-diaminopimelic acid (SDAP), forming succinate and LL-2,6-diaminopimelate (DAP), an intermediate involved in the bacterial biosynthesis of lysine and meso-diaminopimelic acid, an essential component of bacterial cell walls.</text>
</comment>
<evidence type="ECO:0000256" key="3">
    <source>
        <dbReference type="ARBA" id="ARBA00011738"/>
    </source>
</evidence>
<dbReference type="NCBIfam" id="TIGR01246">
    <property type="entry name" value="dapE_proteo"/>
    <property type="match status" value="1"/>
</dbReference>
<evidence type="ECO:0000256" key="13">
    <source>
        <dbReference type="ARBA" id="ARBA00031891"/>
    </source>
</evidence>
<dbReference type="Proteomes" id="UP000639274">
    <property type="component" value="Chromosome"/>
</dbReference>
<gene>
    <name evidence="15 17" type="primary">dapE</name>
    <name evidence="17" type="ORF">I8J32_010725</name>
</gene>
<evidence type="ECO:0000313" key="17">
    <source>
        <dbReference type="EMBL" id="QSX77264.1"/>
    </source>
</evidence>
<dbReference type="PANTHER" id="PTHR43808:SF31">
    <property type="entry name" value="N-ACETYL-L-CITRULLINE DEACETYLASE"/>
    <property type="match status" value="1"/>
</dbReference>
<feature type="domain" description="Peptidase M20 dimerisation" evidence="16">
    <location>
        <begin position="174"/>
        <end position="281"/>
    </location>
</feature>
<keyword evidence="6 15" id="KW-0028">Amino-acid biosynthesis</keyword>
<dbReference type="EMBL" id="CP071518">
    <property type="protein sequence ID" value="QSX77264.1"/>
    <property type="molecule type" value="Genomic_DNA"/>
</dbReference>
<name>A0A974XWQ0_9GAMM</name>
<evidence type="ECO:0000256" key="7">
    <source>
        <dbReference type="ARBA" id="ARBA00022723"/>
    </source>
</evidence>
<dbReference type="CDD" id="cd03891">
    <property type="entry name" value="M20_DapE_proteobac"/>
    <property type="match status" value="1"/>
</dbReference>
<comment type="pathway">
    <text evidence="1 15">Amino-acid biosynthesis; L-lysine biosynthesis via DAP pathway; LL-2,6-diaminopimelate from (S)-tetrahydrodipicolinate (succinylase route): step 3/3.</text>
</comment>
<keyword evidence="10 15" id="KW-0220">Diaminopimelate biosynthesis</keyword>
<comment type="cofactor">
    <cofactor evidence="15">
        <name>Zn(2+)</name>
        <dbReference type="ChEBI" id="CHEBI:29105"/>
    </cofactor>
    <cofactor evidence="15">
        <name>Co(2+)</name>
        <dbReference type="ChEBI" id="CHEBI:48828"/>
    </cofactor>
    <text evidence="15">Binds 2 Zn(2+) or Co(2+) ions per subunit.</text>
</comment>
<dbReference type="Pfam" id="PF01546">
    <property type="entry name" value="Peptidase_M20"/>
    <property type="match status" value="1"/>
</dbReference>
<evidence type="ECO:0000256" key="15">
    <source>
        <dbReference type="HAMAP-Rule" id="MF_01690"/>
    </source>
</evidence>
<dbReference type="InterPro" id="IPR050072">
    <property type="entry name" value="Peptidase_M20A"/>
</dbReference>
<dbReference type="AlphaFoldDB" id="A0A974XWQ0"/>
<dbReference type="InterPro" id="IPR036264">
    <property type="entry name" value="Bact_exopeptidase_dim_dom"/>
</dbReference>
<evidence type="ECO:0000313" key="18">
    <source>
        <dbReference type="Proteomes" id="UP000639274"/>
    </source>
</evidence>
<evidence type="ECO:0000256" key="8">
    <source>
        <dbReference type="ARBA" id="ARBA00022801"/>
    </source>
</evidence>
<accession>A0A974XWQ0</accession>
<dbReference type="GO" id="GO:0008777">
    <property type="term" value="F:acetylornithine deacetylase activity"/>
    <property type="evidence" value="ECO:0007669"/>
    <property type="project" value="TreeGrafter"/>
</dbReference>
<evidence type="ECO:0000256" key="5">
    <source>
        <dbReference type="ARBA" id="ARBA00022391"/>
    </source>
</evidence>
<evidence type="ECO:0000256" key="4">
    <source>
        <dbReference type="ARBA" id="ARBA00011921"/>
    </source>
</evidence>
<dbReference type="EC" id="3.5.1.18" evidence="4 15"/>
<feature type="active site" evidence="15">
    <location>
        <position position="67"/>
    </location>
</feature>
<evidence type="ECO:0000256" key="2">
    <source>
        <dbReference type="ARBA" id="ARBA00006746"/>
    </source>
</evidence>
<keyword evidence="8 15" id="KW-0378">Hydrolase</keyword>
<feature type="active site" description="Proton acceptor" evidence="15">
    <location>
        <position position="132"/>
    </location>
</feature>
<organism evidence="17 18">
    <name type="scientific">Agrilutibacter solisilvae</name>
    <dbReference type="NCBI Taxonomy" id="2763317"/>
    <lineage>
        <taxon>Bacteria</taxon>
        <taxon>Pseudomonadati</taxon>
        <taxon>Pseudomonadota</taxon>
        <taxon>Gammaproteobacteria</taxon>
        <taxon>Lysobacterales</taxon>
        <taxon>Lysobacteraceae</taxon>
        <taxon>Agrilutibacter</taxon>
    </lineage>
</organism>
<dbReference type="GO" id="GO:0019877">
    <property type="term" value="P:diaminopimelate biosynthetic process"/>
    <property type="evidence" value="ECO:0007669"/>
    <property type="project" value="UniProtKB-UniRule"/>
</dbReference>
<feature type="binding site" evidence="15">
    <location>
        <position position="347"/>
    </location>
    <ligand>
        <name>Zn(2+)</name>
        <dbReference type="ChEBI" id="CHEBI:29105"/>
        <label>2</label>
    </ligand>
</feature>
<dbReference type="FunFam" id="3.40.630.10:FF:000005">
    <property type="entry name" value="Succinyl-diaminopimelate desuccinylase"/>
    <property type="match status" value="1"/>
</dbReference>
<dbReference type="HAMAP" id="MF_01690">
    <property type="entry name" value="DapE"/>
    <property type="match status" value="1"/>
</dbReference>
<evidence type="ECO:0000256" key="14">
    <source>
        <dbReference type="ARBA" id="ARBA00051301"/>
    </source>
</evidence>
<evidence type="ECO:0000256" key="12">
    <source>
        <dbReference type="ARBA" id="ARBA00023285"/>
    </source>
</evidence>
<feature type="binding site" evidence="15">
    <location>
        <position position="65"/>
    </location>
    <ligand>
        <name>Zn(2+)</name>
        <dbReference type="ChEBI" id="CHEBI:29105"/>
        <label>1</label>
    </ligand>
</feature>
<protein>
    <recommendedName>
        <fullName evidence="5 15">Succinyl-diaminopimelate desuccinylase</fullName>
        <shortName evidence="15">SDAP desuccinylase</shortName>
        <ecNumber evidence="4 15">3.5.1.18</ecNumber>
    </recommendedName>
    <alternativeName>
        <fullName evidence="13 15">N-succinyl-LL-2,6-diaminoheptanedioate amidohydrolase</fullName>
    </alternativeName>
</protein>
<dbReference type="KEGG" id="lsf:I8J32_010725"/>
<dbReference type="PROSITE" id="PS00759">
    <property type="entry name" value="ARGE_DAPE_CPG2_2"/>
    <property type="match status" value="1"/>
</dbReference>